<dbReference type="AlphaFoldDB" id="A0A222VV38"/>
<dbReference type="RefSeq" id="WP_091807263.1">
    <property type="nucleotide sequence ID" value="NZ_CP016353.1"/>
</dbReference>
<keyword evidence="3" id="KW-0949">S-adenosyl-L-methionine</keyword>
<name>A0A222VV38_9PSEU</name>
<protein>
    <submittedName>
        <fullName evidence="5">Methyltransferase domain-containing protein</fullName>
    </submittedName>
</protein>
<accession>A0A222VV38</accession>
<evidence type="ECO:0000256" key="3">
    <source>
        <dbReference type="ARBA" id="ARBA00022691"/>
    </source>
</evidence>
<dbReference type="Gene3D" id="3.40.50.150">
    <property type="entry name" value="Vaccinia Virus protein VP39"/>
    <property type="match status" value="1"/>
</dbReference>
<dbReference type="KEGG" id="pmad:BAY61_24200"/>
<dbReference type="GO" id="GO:0032259">
    <property type="term" value="P:methylation"/>
    <property type="evidence" value="ECO:0007669"/>
    <property type="project" value="UniProtKB-KW"/>
</dbReference>
<dbReference type="PANTHER" id="PTHR43464:SF19">
    <property type="entry name" value="UBIQUINONE BIOSYNTHESIS O-METHYLTRANSFERASE, MITOCHONDRIAL"/>
    <property type="match status" value="1"/>
</dbReference>
<evidence type="ECO:0000256" key="1">
    <source>
        <dbReference type="ARBA" id="ARBA00022603"/>
    </source>
</evidence>
<organism evidence="5 6">
    <name type="scientific">Prauserella marina</name>
    <dbReference type="NCBI Taxonomy" id="530584"/>
    <lineage>
        <taxon>Bacteria</taxon>
        <taxon>Bacillati</taxon>
        <taxon>Actinomycetota</taxon>
        <taxon>Actinomycetes</taxon>
        <taxon>Pseudonocardiales</taxon>
        <taxon>Pseudonocardiaceae</taxon>
        <taxon>Prauserella</taxon>
    </lineage>
</organism>
<dbReference type="SUPFAM" id="SSF53335">
    <property type="entry name" value="S-adenosyl-L-methionine-dependent methyltransferases"/>
    <property type="match status" value="1"/>
</dbReference>
<feature type="compositionally biased region" description="Basic and acidic residues" evidence="4">
    <location>
        <begin position="184"/>
        <end position="199"/>
    </location>
</feature>
<keyword evidence="1 5" id="KW-0489">Methyltransferase</keyword>
<evidence type="ECO:0000256" key="4">
    <source>
        <dbReference type="SAM" id="MobiDB-lite"/>
    </source>
</evidence>
<dbReference type="InterPro" id="IPR029063">
    <property type="entry name" value="SAM-dependent_MTases_sf"/>
</dbReference>
<dbReference type="OrthoDB" id="9786503at2"/>
<gene>
    <name evidence="5" type="ORF">SAMN05421630_107325</name>
</gene>
<dbReference type="Pfam" id="PF13649">
    <property type="entry name" value="Methyltransf_25"/>
    <property type="match status" value="1"/>
</dbReference>
<keyword evidence="6" id="KW-1185">Reference proteome</keyword>
<proteinExistence type="predicted"/>
<feature type="region of interest" description="Disordered" evidence="4">
    <location>
        <begin position="172"/>
        <end position="199"/>
    </location>
</feature>
<dbReference type="EMBL" id="FMZE01000007">
    <property type="protein sequence ID" value="SDD33166.1"/>
    <property type="molecule type" value="Genomic_DNA"/>
</dbReference>
<dbReference type="CDD" id="cd02440">
    <property type="entry name" value="AdoMet_MTases"/>
    <property type="match status" value="1"/>
</dbReference>
<sequence length="199" mass="21958">MDQQFWEDRYGERDQLFSGDPNGVLVTEVTGLEPGQALDVGCGEGGDAIWLARQGWRVTAIDISKTALRRAAANSADLADRVAWTHGDLTTTPLPSRAFDLVSLQYFPLPRGNPATLRTLLDTVVPGGNLLFVSHDISDLDPDPERGFDPGDFFQPADAATLLDENWTVLVDETRPRNTPPPEGTRHTHDTVLRARRDR</sequence>
<evidence type="ECO:0000313" key="5">
    <source>
        <dbReference type="EMBL" id="SDD33166.1"/>
    </source>
</evidence>
<dbReference type="PANTHER" id="PTHR43464">
    <property type="entry name" value="METHYLTRANSFERASE"/>
    <property type="match status" value="1"/>
</dbReference>
<keyword evidence="2 5" id="KW-0808">Transferase</keyword>
<reference evidence="5 6" key="1">
    <citation type="submission" date="2016-10" db="EMBL/GenBank/DDBJ databases">
        <authorList>
            <person name="de Groot N.N."/>
        </authorList>
    </citation>
    <scope>NUCLEOTIDE SEQUENCE [LARGE SCALE GENOMIC DNA]</scope>
    <source>
        <strain evidence="5 6">CGMCC 4.5506</strain>
    </source>
</reference>
<dbReference type="STRING" id="530584.SAMN05421630_107325"/>
<evidence type="ECO:0000313" key="6">
    <source>
        <dbReference type="Proteomes" id="UP000199494"/>
    </source>
</evidence>
<dbReference type="GO" id="GO:0008168">
    <property type="term" value="F:methyltransferase activity"/>
    <property type="evidence" value="ECO:0007669"/>
    <property type="project" value="UniProtKB-KW"/>
</dbReference>
<evidence type="ECO:0000256" key="2">
    <source>
        <dbReference type="ARBA" id="ARBA00022679"/>
    </source>
</evidence>
<dbReference type="InterPro" id="IPR041698">
    <property type="entry name" value="Methyltransf_25"/>
</dbReference>
<dbReference type="Proteomes" id="UP000199494">
    <property type="component" value="Unassembled WGS sequence"/>
</dbReference>